<dbReference type="EMBL" id="MWIH01000003">
    <property type="protein sequence ID" value="OQO93992.1"/>
    <property type="molecule type" value="Genomic_DNA"/>
</dbReference>
<protein>
    <recommendedName>
        <fullName evidence="5">High-affinity Fe2+/Pb2+ permease</fullName>
    </recommendedName>
</protein>
<feature type="transmembrane region" description="Helical" evidence="2">
    <location>
        <begin position="56"/>
        <end position="77"/>
    </location>
</feature>
<dbReference type="Pfam" id="PF11361">
    <property type="entry name" value="DUF3159"/>
    <property type="match status" value="1"/>
</dbReference>
<dbReference type="RefSeq" id="WP_081190903.1">
    <property type="nucleotide sequence ID" value="NZ_MWIH01000003.1"/>
</dbReference>
<organism evidence="3 4">
    <name type="scientific">Saccharomonospora piscinae</name>
    <dbReference type="NCBI Taxonomy" id="687388"/>
    <lineage>
        <taxon>Bacteria</taxon>
        <taxon>Bacillati</taxon>
        <taxon>Actinomycetota</taxon>
        <taxon>Actinomycetes</taxon>
        <taxon>Pseudonocardiales</taxon>
        <taxon>Pseudonocardiaceae</taxon>
        <taxon>Saccharomonospora</taxon>
    </lineage>
</organism>
<comment type="caution">
    <text evidence="3">The sequence shown here is derived from an EMBL/GenBank/DDBJ whole genome shotgun (WGS) entry which is preliminary data.</text>
</comment>
<keyword evidence="2" id="KW-1133">Transmembrane helix</keyword>
<dbReference type="Proteomes" id="UP000192591">
    <property type="component" value="Unassembled WGS sequence"/>
</dbReference>
<proteinExistence type="predicted"/>
<reference evidence="3 4" key="1">
    <citation type="submission" date="2017-02" db="EMBL/GenBank/DDBJ databases">
        <title>Draft genome of Saccharomonospora sp. 154.</title>
        <authorList>
            <person name="Alonso-Carmona G.S."/>
            <person name="De La Haba R."/>
            <person name="Vera-Gargallo B."/>
            <person name="Sandoval-Trujillo A.H."/>
            <person name="Ramirez-Duran N."/>
            <person name="Ventosa A."/>
        </authorList>
    </citation>
    <scope>NUCLEOTIDE SEQUENCE [LARGE SCALE GENOMIC DNA]</scope>
    <source>
        <strain evidence="3 4">LRS4.154</strain>
    </source>
</reference>
<evidence type="ECO:0000256" key="2">
    <source>
        <dbReference type="SAM" id="Phobius"/>
    </source>
</evidence>
<keyword evidence="4" id="KW-1185">Reference proteome</keyword>
<feature type="compositionally biased region" description="Acidic residues" evidence="1">
    <location>
        <begin position="29"/>
        <end position="42"/>
    </location>
</feature>
<dbReference type="InterPro" id="IPR016566">
    <property type="entry name" value="UCP010219"/>
</dbReference>
<sequence length="272" mass="29709">MTEHPGRSRTDGDTEPDATEDEHRKPDDGTDTDGDDTDSLDDGDARKPEPTLLEQMGGVSGLFYSSVPVIVFVLANAAFGLTVAIWSALGSAVAITVLRVVRKEPVQPAISGFFGVAIAAFIAYNTGSAKGFFLFGIWTSLVYFGVLVLSVLVRWPLAGVVWSYLNGSGMAWRGDKPSRLGYDVATLALAAVFAARFVVQRWLYDEDLTGWLAFAKIAMGYPLYGLALLVVVWAVRRSDRRLKDVLEQRAETDEEIEARLRLKYDQPPAQGA</sequence>
<feature type="region of interest" description="Disordered" evidence="1">
    <location>
        <begin position="1"/>
        <end position="51"/>
    </location>
</feature>
<keyword evidence="2" id="KW-0472">Membrane</keyword>
<feature type="transmembrane region" description="Helical" evidence="2">
    <location>
        <begin position="132"/>
        <end position="153"/>
    </location>
</feature>
<feature type="transmembrane region" description="Helical" evidence="2">
    <location>
        <begin position="211"/>
        <end position="235"/>
    </location>
</feature>
<dbReference type="AlphaFoldDB" id="A0A1V9AA40"/>
<dbReference type="STRING" id="1962155.B1813_05645"/>
<keyword evidence="2" id="KW-0812">Transmembrane</keyword>
<evidence type="ECO:0000313" key="4">
    <source>
        <dbReference type="Proteomes" id="UP000192591"/>
    </source>
</evidence>
<evidence type="ECO:0008006" key="5">
    <source>
        <dbReference type="Google" id="ProtNLM"/>
    </source>
</evidence>
<gene>
    <name evidence="3" type="ORF">B1813_05645</name>
</gene>
<accession>A0A1V9AA40</accession>
<evidence type="ECO:0000313" key="3">
    <source>
        <dbReference type="EMBL" id="OQO93992.1"/>
    </source>
</evidence>
<feature type="compositionally biased region" description="Basic and acidic residues" evidence="1">
    <location>
        <begin position="1"/>
        <end position="12"/>
    </location>
</feature>
<feature type="transmembrane region" description="Helical" evidence="2">
    <location>
        <begin position="108"/>
        <end position="126"/>
    </location>
</feature>
<evidence type="ECO:0000256" key="1">
    <source>
        <dbReference type="SAM" id="MobiDB-lite"/>
    </source>
</evidence>
<name>A0A1V9AA40_SACPI</name>